<evidence type="ECO:0000313" key="2">
    <source>
        <dbReference type="Proteomes" id="UP000113541"/>
    </source>
</evidence>
<keyword evidence="2" id="KW-1185">Reference proteome</keyword>
<proteinExistence type="predicted"/>
<name>A0A075FBX3_9ADEN</name>
<protein>
    <submittedName>
        <fullName evidence="1">ORF67</fullName>
    </submittedName>
</protein>
<accession>A0A075FBX3</accession>
<sequence>MYAIPFSVLIGSRLKFFYWSTELPHLHLLHIHDPVNVLHKHLPVGGPFVNDFQKLICN</sequence>
<dbReference type="Proteomes" id="UP000113541">
    <property type="component" value="Segment"/>
</dbReference>
<dbReference type="GeneID" id="19893467"/>
<organism evidence="1 2">
    <name type="scientific">Duck adenovirus 2</name>
    <dbReference type="NCBI Taxonomy" id="1520006"/>
    <lineage>
        <taxon>Viruses</taxon>
        <taxon>Varidnaviria</taxon>
        <taxon>Bamfordvirae</taxon>
        <taxon>Preplasmiviricota</taxon>
        <taxon>Polisuviricotina</taxon>
        <taxon>Pharingeaviricetes</taxon>
        <taxon>Rowavirales</taxon>
        <taxon>Adenoviridae</taxon>
        <taxon>Aviadenovirus</taxon>
        <taxon>Aviadenovirus anatis</taxon>
        <taxon>Duck aviadenovirus B</taxon>
    </lineage>
</organism>
<reference evidence="1 2" key="1">
    <citation type="journal article" date="2014" name="Virology">
        <title>Complete genome sequences of pigeon adenovirus 1 and duck adenovirus 2 extend the number of species within the genus Aviadenovirus.</title>
        <authorList>
            <person name="Marek A."/>
            <person name="Kajan G.L."/>
            <person name="Kosiol C."/>
            <person name="Harrach B."/>
            <person name="Schlotterer C."/>
            <person name="Hess M."/>
        </authorList>
    </citation>
    <scope>NUCLEOTIDE SEQUENCE [LARGE SCALE GENOMIC DNA]</scope>
    <source>
        <strain evidence="1 2">GR</strain>
    </source>
</reference>
<dbReference type="EMBL" id="KJ469653">
    <property type="protein sequence ID" value="AIE77241.1"/>
    <property type="molecule type" value="Genomic_DNA"/>
</dbReference>
<evidence type="ECO:0000313" key="1">
    <source>
        <dbReference type="EMBL" id="AIE77241.1"/>
    </source>
</evidence>
<dbReference type="KEGG" id="vg:19893467"/>
<dbReference type="RefSeq" id="YP_009047182.1">
    <property type="nucleotide sequence ID" value="NC_024486.1"/>
</dbReference>